<dbReference type="EMBL" id="CP016181">
    <property type="protein sequence ID" value="AWX99529.1"/>
    <property type="molecule type" value="Genomic_DNA"/>
</dbReference>
<dbReference type="RefSeq" id="WP_112136346.1">
    <property type="nucleotide sequence ID" value="NZ_CP016181.1"/>
</dbReference>
<reference evidence="2 3" key="1">
    <citation type="submission" date="2016-06" db="EMBL/GenBank/DDBJ databases">
        <title>The sequenced genome of the ice-adhering bacterium Marinomonas primoryensis, from Antarctica.</title>
        <authorList>
            <person name="Graham L."/>
            <person name="Vance T.D.R."/>
            <person name="Davies P.L."/>
        </authorList>
    </citation>
    <scope>NUCLEOTIDE SEQUENCE [LARGE SCALE GENOMIC DNA]</scope>
    <source>
        <strain evidence="2 3">AceL</strain>
    </source>
</reference>
<evidence type="ECO:0000313" key="3">
    <source>
        <dbReference type="Proteomes" id="UP000249898"/>
    </source>
</evidence>
<sequence length="107" mass="12224">MNFRIIQEARKAQKISRRELGEKINRSIHTIKKYELGENTPPDHIAHKIEIALDLPIGTLKGNASHELLCTMKRLQNELSALPEDLAPASIQLLESMIEFIRKAKTR</sequence>
<dbReference type="GO" id="GO:0003677">
    <property type="term" value="F:DNA binding"/>
    <property type="evidence" value="ECO:0007669"/>
    <property type="project" value="InterPro"/>
</dbReference>
<protein>
    <recommendedName>
        <fullName evidence="1">HTH cro/C1-type domain-containing protein</fullName>
    </recommendedName>
</protein>
<dbReference type="Proteomes" id="UP000249898">
    <property type="component" value="Chromosome"/>
</dbReference>
<evidence type="ECO:0000259" key="1">
    <source>
        <dbReference type="PROSITE" id="PS50943"/>
    </source>
</evidence>
<accession>A0A2Z4PPZ2</accession>
<dbReference type="PROSITE" id="PS50943">
    <property type="entry name" value="HTH_CROC1"/>
    <property type="match status" value="1"/>
</dbReference>
<dbReference type="SUPFAM" id="SSF47413">
    <property type="entry name" value="lambda repressor-like DNA-binding domains"/>
    <property type="match status" value="1"/>
</dbReference>
<dbReference type="AlphaFoldDB" id="A0A2Z4PPZ2"/>
<evidence type="ECO:0000313" key="2">
    <source>
        <dbReference type="EMBL" id="AWX99529.1"/>
    </source>
</evidence>
<dbReference type="Gene3D" id="1.10.260.40">
    <property type="entry name" value="lambda repressor-like DNA-binding domains"/>
    <property type="match status" value="1"/>
</dbReference>
<feature type="domain" description="HTH cro/C1-type" evidence="1">
    <location>
        <begin position="6"/>
        <end position="60"/>
    </location>
</feature>
<dbReference type="CDD" id="cd00093">
    <property type="entry name" value="HTH_XRE"/>
    <property type="match status" value="1"/>
</dbReference>
<dbReference type="InterPro" id="IPR001387">
    <property type="entry name" value="Cro/C1-type_HTH"/>
</dbReference>
<proteinExistence type="predicted"/>
<dbReference type="Pfam" id="PF01381">
    <property type="entry name" value="HTH_3"/>
    <property type="match status" value="1"/>
</dbReference>
<gene>
    <name evidence="2" type="ORF">A8139_05620</name>
</gene>
<organism evidence="2 3">
    <name type="scientific">Marinomonas primoryensis</name>
    <dbReference type="NCBI Taxonomy" id="178399"/>
    <lineage>
        <taxon>Bacteria</taxon>
        <taxon>Pseudomonadati</taxon>
        <taxon>Pseudomonadota</taxon>
        <taxon>Gammaproteobacteria</taxon>
        <taxon>Oceanospirillales</taxon>
        <taxon>Oceanospirillaceae</taxon>
        <taxon>Marinomonas</taxon>
    </lineage>
</organism>
<name>A0A2Z4PPZ2_9GAMM</name>
<dbReference type="OrthoDB" id="9812495at2"/>
<dbReference type="SMART" id="SM00530">
    <property type="entry name" value="HTH_XRE"/>
    <property type="match status" value="1"/>
</dbReference>
<dbReference type="InterPro" id="IPR010982">
    <property type="entry name" value="Lambda_DNA-bd_dom_sf"/>
</dbReference>